<proteinExistence type="predicted"/>
<evidence type="ECO:0000313" key="2">
    <source>
        <dbReference type="Proteomes" id="UP001231941"/>
    </source>
</evidence>
<evidence type="ECO:0000313" key="1">
    <source>
        <dbReference type="EMBL" id="MDP5274614.1"/>
    </source>
</evidence>
<name>A0ABT9IZ19_9BACL</name>
<dbReference type="Gene3D" id="3.40.50.1820">
    <property type="entry name" value="alpha/beta hydrolase"/>
    <property type="match status" value="1"/>
</dbReference>
<dbReference type="InterPro" id="IPR050583">
    <property type="entry name" value="Mycobacterial_A85_antigen"/>
</dbReference>
<protein>
    <submittedName>
        <fullName evidence="1">Alpha/beta hydrolase-fold protein</fullName>
    </submittedName>
</protein>
<organism evidence="1 2">
    <name type="scientific">Chengkuizengella axinellae</name>
    <dbReference type="NCBI Taxonomy" id="3064388"/>
    <lineage>
        <taxon>Bacteria</taxon>
        <taxon>Bacillati</taxon>
        <taxon>Bacillota</taxon>
        <taxon>Bacilli</taxon>
        <taxon>Bacillales</taxon>
        <taxon>Paenibacillaceae</taxon>
        <taxon>Chengkuizengella</taxon>
    </lineage>
</organism>
<keyword evidence="2" id="KW-1185">Reference proteome</keyword>
<dbReference type="EMBL" id="JAVAMP010000003">
    <property type="protein sequence ID" value="MDP5274614.1"/>
    <property type="molecule type" value="Genomic_DNA"/>
</dbReference>
<dbReference type="PANTHER" id="PTHR48098">
    <property type="entry name" value="ENTEROCHELIN ESTERASE-RELATED"/>
    <property type="match status" value="1"/>
</dbReference>
<dbReference type="RefSeq" id="WP_305991917.1">
    <property type="nucleotide sequence ID" value="NZ_JAVAMP010000003.1"/>
</dbReference>
<comment type="caution">
    <text evidence="1">The sequence shown here is derived from an EMBL/GenBank/DDBJ whole genome shotgun (WGS) entry which is preliminary data.</text>
</comment>
<gene>
    <name evidence="1" type="ORF">Q5Y73_10875</name>
</gene>
<dbReference type="Pfam" id="PF00756">
    <property type="entry name" value="Esterase"/>
    <property type="match status" value="1"/>
</dbReference>
<dbReference type="SUPFAM" id="SSF53474">
    <property type="entry name" value="alpha/beta-Hydrolases"/>
    <property type="match status" value="1"/>
</dbReference>
<dbReference type="GO" id="GO:0016787">
    <property type="term" value="F:hydrolase activity"/>
    <property type="evidence" value="ECO:0007669"/>
    <property type="project" value="UniProtKB-KW"/>
</dbReference>
<reference evidence="1 2" key="1">
    <citation type="submission" date="2023-08" db="EMBL/GenBank/DDBJ databases">
        <authorList>
            <person name="Park J.-S."/>
        </authorList>
    </citation>
    <scope>NUCLEOTIDE SEQUENCE [LARGE SCALE GENOMIC DNA]</scope>
    <source>
        <strain evidence="1 2">2205SS18-9</strain>
    </source>
</reference>
<dbReference type="InterPro" id="IPR029058">
    <property type="entry name" value="AB_hydrolase_fold"/>
</dbReference>
<dbReference type="PANTHER" id="PTHR48098:SF6">
    <property type="entry name" value="FERRI-BACILLIBACTIN ESTERASE BESA"/>
    <property type="match status" value="1"/>
</dbReference>
<sequence>MKKIGLISLLLISFVLTTFFQNTQNIIFADSDQLDKIIIDEVEGRTIEVLLPESYNSSNKRYPVVYMHDGQEIFSDPIVSSGKWNVDRIVEELTNDGLIDELIVIAIHHAGDDKGRLMDYVPYEQSIEFMGWYTDGSSSKEFSELLINKIIPHVDEQYRTIPNSQNRAIMGASWGGIHAFWLGYHYPDVFSTVGAFSPSFWVGNYQYRIYEEVDHLNKPDIKIWFDYGTAEGSYEAQMIDHLVDKGFVYGEDLFYLFDEGAEHNSEAWGDRIKNALILFNGDPATKAINMDVNTNEILNLHPYHSKDTSLEINPVVTLDNGILFSARQLVKYKVEDKHKGYVDEDGFAAFNSNDDLIVNLKYNNIQQNIELSFSNLQKSYLDSLPFEKPNILNHFKVTYSEIINEYVSKEMLNMIIKLGEQTGFIKIIEETGEYIILDSNI</sequence>
<dbReference type="Proteomes" id="UP001231941">
    <property type="component" value="Unassembled WGS sequence"/>
</dbReference>
<dbReference type="InterPro" id="IPR000801">
    <property type="entry name" value="Esterase-like"/>
</dbReference>
<accession>A0ABT9IZ19</accession>
<keyword evidence="1" id="KW-0378">Hydrolase</keyword>